<dbReference type="EMBL" id="SRPS01000113">
    <property type="protein sequence ID" value="KAG5967848.1"/>
    <property type="molecule type" value="Genomic_DNA"/>
</dbReference>
<dbReference type="InterPro" id="IPR013123">
    <property type="entry name" value="SpoU_subst-bd"/>
</dbReference>
<accession>A0A9P7MT39</accession>
<reference evidence="12" key="1">
    <citation type="journal article" date="2020" name="bioRxiv">
        <title>Whole genome comparisons of ergot fungi reveals the divergence and evolution of species within the genus Claviceps are the result of varying mechanisms driving genome evolution and host range expansion.</title>
        <authorList>
            <person name="Wyka S.A."/>
            <person name="Mondo S.J."/>
            <person name="Liu M."/>
            <person name="Dettman J."/>
            <person name="Nalam V."/>
            <person name="Broders K.D."/>
        </authorList>
    </citation>
    <scope>NUCLEOTIDE SEQUENCE</scope>
    <source>
        <strain evidence="12">CCC 1102</strain>
    </source>
</reference>
<evidence type="ECO:0000313" key="13">
    <source>
        <dbReference type="Proteomes" id="UP000784919"/>
    </source>
</evidence>
<dbReference type="GO" id="GO:0016435">
    <property type="term" value="F:rRNA (guanine) methyltransferase activity"/>
    <property type="evidence" value="ECO:0007669"/>
    <property type="project" value="TreeGrafter"/>
</dbReference>
<gene>
    <name evidence="12" type="ORF">E4U56_000601</name>
</gene>
<evidence type="ECO:0000256" key="2">
    <source>
        <dbReference type="ARBA" id="ARBA00007228"/>
    </source>
</evidence>
<dbReference type="Pfam" id="PF00588">
    <property type="entry name" value="SpoU_methylase"/>
    <property type="match status" value="1"/>
</dbReference>
<dbReference type="AlphaFoldDB" id="A0A9P7MT39"/>
<comment type="caution">
    <text evidence="12">The sequence shown here is derived from an EMBL/GenBank/DDBJ whole genome shotgun (WGS) entry which is preliminary data.</text>
</comment>
<dbReference type="InterPro" id="IPR029026">
    <property type="entry name" value="tRNA_m1G_MTases_N"/>
</dbReference>
<keyword evidence="4" id="KW-0489">Methyltransferase</keyword>
<dbReference type="SUPFAM" id="SSF55315">
    <property type="entry name" value="L30e-like"/>
    <property type="match status" value="1"/>
</dbReference>
<dbReference type="Proteomes" id="UP000784919">
    <property type="component" value="Unassembled WGS sequence"/>
</dbReference>
<feature type="compositionally biased region" description="Basic and acidic residues" evidence="10">
    <location>
        <begin position="118"/>
        <end position="130"/>
    </location>
</feature>
<dbReference type="FunFam" id="3.30.1330.30:FF:000035">
    <property type="entry name" value="TrmH family RNA methyltransferase"/>
    <property type="match status" value="1"/>
</dbReference>
<dbReference type="CDD" id="cd18105">
    <property type="entry name" value="SpoU-like_MRM1"/>
    <property type="match status" value="1"/>
</dbReference>
<evidence type="ECO:0000259" key="11">
    <source>
        <dbReference type="SMART" id="SM00967"/>
    </source>
</evidence>
<dbReference type="GO" id="GO:0003723">
    <property type="term" value="F:RNA binding"/>
    <property type="evidence" value="ECO:0007669"/>
    <property type="project" value="InterPro"/>
</dbReference>
<protein>
    <recommendedName>
        <fullName evidence="9">rRNA methyltransferase 1, mitochondrial</fullName>
    </recommendedName>
</protein>
<keyword evidence="8" id="KW-0496">Mitochondrion</keyword>
<dbReference type="InterPro" id="IPR029064">
    <property type="entry name" value="Ribosomal_eL30-like_sf"/>
</dbReference>
<sequence>MLSATGKSLLGSHKIRCRPLQYISFSASAVRYASLSAIHKGLRRSWGTPFGGPRVPRPSKSRDVGRSVQTADDFVKSFNDVGDASSGRSRPRSRTGPGRKASAVENEDGAGRQTGRKGFFERKPSFESRRQTRQSQFGLGKDTATYFKAQEPHRPRSRTSDENDPRRDTFDDRRTFRQSRNDLPRQNQSWQDRPRSRTSNDNGPRRDTFEDRRASRQSRNDLPRQNQSWQDRPRHDEPRQDPRREQESFDNETDFANVAAASPMKRGMMPLMLSYTTAASQFLYGTSVVKAALEIGRRQMYRLYVYGGENRRDNKDNEILMDLARSRGVPITVVPTEEQRLMDKMSMGRPHNGFVLEASQLPLFPVKSLGRLEETTSKLGFHLELDHQNPEQKSVNGEDSFIRKTRNSTTKPLVLLLHEIVDPGNLGAVLRTASYMGIDAVGITNRGSAPITPVVLKSASGSAEQVPIFTVESPAEFLQGSRAMGWKTYSAIAPPDKKLVRLHSQKFISTDSIEQDRPLDQHPCVLVMGNEGLGLPRQIKVATDYELSIPKFTRECYVDSLNVSVATALLCHSFVKDPVTPAAMEKATGRNSQRAVQAKKPSSAESEEEETLF</sequence>
<evidence type="ECO:0000256" key="7">
    <source>
        <dbReference type="ARBA" id="ARBA00022946"/>
    </source>
</evidence>
<feature type="compositionally biased region" description="Polar residues" evidence="10">
    <location>
        <begin position="184"/>
        <end position="202"/>
    </location>
</feature>
<dbReference type="InterPro" id="IPR001537">
    <property type="entry name" value="SpoU_MeTrfase"/>
</dbReference>
<dbReference type="GO" id="GO:0005739">
    <property type="term" value="C:mitochondrion"/>
    <property type="evidence" value="ECO:0007669"/>
    <property type="project" value="UniProtKB-SubCell"/>
</dbReference>
<evidence type="ECO:0000256" key="10">
    <source>
        <dbReference type="SAM" id="MobiDB-lite"/>
    </source>
</evidence>
<feature type="region of interest" description="Disordered" evidence="10">
    <location>
        <begin position="43"/>
        <end position="251"/>
    </location>
</feature>
<evidence type="ECO:0000256" key="4">
    <source>
        <dbReference type="ARBA" id="ARBA00022603"/>
    </source>
</evidence>
<keyword evidence="3" id="KW-0698">rRNA processing</keyword>
<dbReference type="InterPro" id="IPR047182">
    <property type="entry name" value="MRM1"/>
</dbReference>
<proteinExistence type="inferred from homology"/>
<feature type="domain" description="RNA 2-O ribose methyltransferase substrate binding" evidence="11">
    <location>
        <begin position="282"/>
        <end position="364"/>
    </location>
</feature>
<comment type="subcellular location">
    <subcellularLocation>
        <location evidence="1">Mitochondrion</location>
    </subcellularLocation>
</comment>
<evidence type="ECO:0000256" key="1">
    <source>
        <dbReference type="ARBA" id="ARBA00004173"/>
    </source>
</evidence>
<feature type="compositionally biased region" description="Basic and acidic residues" evidence="10">
    <location>
        <begin position="231"/>
        <end position="247"/>
    </location>
</feature>
<feature type="region of interest" description="Disordered" evidence="10">
    <location>
        <begin position="585"/>
        <end position="613"/>
    </location>
</feature>
<keyword evidence="5" id="KW-0808">Transferase</keyword>
<dbReference type="Pfam" id="PF08032">
    <property type="entry name" value="SpoU_sub_bind"/>
    <property type="match status" value="1"/>
</dbReference>
<keyword evidence="7" id="KW-0809">Transit peptide</keyword>
<comment type="similarity">
    <text evidence="2">Belongs to the class IV-like SAM-binding methyltransferase superfamily. RNA methyltransferase TrmH family.</text>
</comment>
<evidence type="ECO:0000256" key="9">
    <source>
        <dbReference type="ARBA" id="ARBA00034881"/>
    </source>
</evidence>
<feature type="compositionally biased region" description="Basic and acidic residues" evidence="10">
    <location>
        <begin position="203"/>
        <end position="222"/>
    </location>
</feature>
<dbReference type="PANTHER" id="PTHR46103">
    <property type="entry name" value="RRNA METHYLTRANSFERASE 1, MITOCHONDRIAL"/>
    <property type="match status" value="1"/>
</dbReference>
<dbReference type="InterPro" id="IPR047261">
    <property type="entry name" value="MRM1_MeTrfase_dom"/>
</dbReference>
<dbReference type="OrthoDB" id="270651at2759"/>
<name>A0A9P7MT39_9HYPO</name>
<dbReference type="InterPro" id="IPR029028">
    <property type="entry name" value="Alpha/beta_knot_MTases"/>
</dbReference>
<evidence type="ECO:0000256" key="5">
    <source>
        <dbReference type="ARBA" id="ARBA00022679"/>
    </source>
</evidence>
<dbReference type="PANTHER" id="PTHR46103:SF1">
    <property type="entry name" value="RRNA METHYLTRANSFERASE 1, MITOCHONDRIAL"/>
    <property type="match status" value="1"/>
</dbReference>
<dbReference type="Gene3D" id="3.40.1280.10">
    <property type="match status" value="1"/>
</dbReference>
<dbReference type="SUPFAM" id="SSF75217">
    <property type="entry name" value="alpha/beta knot"/>
    <property type="match status" value="1"/>
</dbReference>
<evidence type="ECO:0000313" key="12">
    <source>
        <dbReference type="EMBL" id="KAG5967848.1"/>
    </source>
</evidence>
<evidence type="ECO:0000256" key="3">
    <source>
        <dbReference type="ARBA" id="ARBA00022552"/>
    </source>
</evidence>
<evidence type="ECO:0000256" key="8">
    <source>
        <dbReference type="ARBA" id="ARBA00023128"/>
    </source>
</evidence>
<organism evidence="12 13">
    <name type="scientific">Claviceps arundinis</name>
    <dbReference type="NCBI Taxonomy" id="1623583"/>
    <lineage>
        <taxon>Eukaryota</taxon>
        <taxon>Fungi</taxon>
        <taxon>Dikarya</taxon>
        <taxon>Ascomycota</taxon>
        <taxon>Pezizomycotina</taxon>
        <taxon>Sordariomycetes</taxon>
        <taxon>Hypocreomycetidae</taxon>
        <taxon>Hypocreales</taxon>
        <taxon>Clavicipitaceae</taxon>
        <taxon>Claviceps</taxon>
    </lineage>
</organism>
<dbReference type="SMART" id="SM00967">
    <property type="entry name" value="SpoU_sub_bind"/>
    <property type="match status" value="1"/>
</dbReference>
<feature type="compositionally biased region" description="Basic and acidic residues" evidence="10">
    <location>
        <begin position="150"/>
        <end position="183"/>
    </location>
</feature>
<dbReference type="Gene3D" id="3.30.1330.30">
    <property type="match status" value="1"/>
</dbReference>
<evidence type="ECO:0000256" key="6">
    <source>
        <dbReference type="ARBA" id="ARBA00022691"/>
    </source>
</evidence>
<keyword evidence="6" id="KW-0949">S-adenosyl-L-methionine</keyword>